<dbReference type="FunFam" id="1.20.58.760:FF:000003">
    <property type="entry name" value="AFG3-like AAA ATPase 2"/>
    <property type="match status" value="1"/>
</dbReference>
<keyword evidence="7 18" id="KW-0812">Transmembrane</keyword>
<feature type="region of interest" description="Disordered" evidence="17">
    <location>
        <begin position="74"/>
        <end position="110"/>
    </location>
</feature>
<dbReference type="InterPro" id="IPR037219">
    <property type="entry name" value="Peptidase_M41-like"/>
</dbReference>
<comment type="similarity">
    <text evidence="4">In the C-terminal section; belongs to the peptidase M41 family.</text>
</comment>
<protein>
    <recommendedName>
        <fullName evidence="19">AAA+ ATPase domain-containing protein</fullName>
    </recommendedName>
</protein>
<comment type="similarity">
    <text evidence="5">In the N-terminal section; belongs to the AAA ATPase family.</text>
</comment>
<keyword evidence="12" id="KW-0067">ATP-binding</keyword>
<dbReference type="GO" id="GO:0005524">
    <property type="term" value="F:ATP binding"/>
    <property type="evidence" value="ECO:0007669"/>
    <property type="project" value="UniProtKB-KW"/>
</dbReference>
<dbReference type="PANTHER" id="PTHR43655">
    <property type="entry name" value="ATP-DEPENDENT PROTEASE"/>
    <property type="match status" value="1"/>
</dbReference>
<organism evidence="20 21">
    <name type="scientific">Heterodera schachtii</name>
    <name type="common">Sugarbeet cyst nematode worm</name>
    <name type="synonym">Tylenchus schachtii</name>
    <dbReference type="NCBI Taxonomy" id="97005"/>
    <lineage>
        <taxon>Eukaryota</taxon>
        <taxon>Metazoa</taxon>
        <taxon>Ecdysozoa</taxon>
        <taxon>Nematoda</taxon>
        <taxon>Chromadorea</taxon>
        <taxon>Rhabditida</taxon>
        <taxon>Tylenchina</taxon>
        <taxon>Tylenchomorpha</taxon>
        <taxon>Tylenchoidea</taxon>
        <taxon>Heteroderidae</taxon>
        <taxon>Heteroderinae</taxon>
        <taxon>Heterodera</taxon>
    </lineage>
</organism>
<dbReference type="FunFam" id="3.40.50.300:FF:000277">
    <property type="entry name" value="ATP-dependent zinc metalloprotease FtsH"/>
    <property type="match status" value="1"/>
</dbReference>
<keyword evidence="16 18" id="KW-0472">Membrane</keyword>
<dbReference type="Pfam" id="PF01434">
    <property type="entry name" value="Peptidase_M41"/>
    <property type="match status" value="1"/>
</dbReference>
<evidence type="ECO:0000256" key="13">
    <source>
        <dbReference type="ARBA" id="ARBA00022946"/>
    </source>
</evidence>
<feature type="compositionally biased region" description="Basic residues" evidence="17">
    <location>
        <begin position="159"/>
        <end position="169"/>
    </location>
</feature>
<dbReference type="GO" id="GO:0046872">
    <property type="term" value="F:metal ion binding"/>
    <property type="evidence" value="ECO:0007669"/>
    <property type="project" value="UniProtKB-KW"/>
</dbReference>
<dbReference type="HAMAP" id="MF_01458">
    <property type="entry name" value="FtsH"/>
    <property type="match status" value="1"/>
</dbReference>
<dbReference type="InterPro" id="IPR027417">
    <property type="entry name" value="P-loop_NTPase"/>
</dbReference>
<dbReference type="SUPFAM" id="SSF52540">
    <property type="entry name" value="P-loop containing nucleoside triphosphate hydrolases"/>
    <property type="match status" value="1"/>
</dbReference>
<evidence type="ECO:0000256" key="7">
    <source>
        <dbReference type="ARBA" id="ARBA00022692"/>
    </source>
</evidence>
<feature type="transmembrane region" description="Helical" evidence="18">
    <location>
        <begin position="198"/>
        <end position="215"/>
    </location>
</feature>
<evidence type="ECO:0000256" key="2">
    <source>
        <dbReference type="ARBA" id="ARBA00004141"/>
    </source>
</evidence>
<keyword evidence="14 18" id="KW-1133">Transmembrane helix</keyword>
<keyword evidence="15" id="KW-0482">Metalloprotease</keyword>
<dbReference type="InterPro" id="IPR050928">
    <property type="entry name" value="ATP-dep_Zn_Metalloprotease"/>
</dbReference>
<evidence type="ECO:0000256" key="1">
    <source>
        <dbReference type="ARBA" id="ARBA00001947"/>
    </source>
</evidence>
<evidence type="ECO:0000256" key="9">
    <source>
        <dbReference type="ARBA" id="ARBA00022741"/>
    </source>
</evidence>
<dbReference type="NCBIfam" id="TIGR01241">
    <property type="entry name" value="FtsH_fam"/>
    <property type="match status" value="1"/>
</dbReference>
<dbReference type="SMART" id="SM00382">
    <property type="entry name" value="AAA"/>
    <property type="match status" value="1"/>
</dbReference>
<reference evidence="20 21" key="1">
    <citation type="submission" date="2024-10" db="EMBL/GenBank/DDBJ databases">
        <authorList>
            <person name="Kim D."/>
        </authorList>
    </citation>
    <scope>NUCLEOTIDE SEQUENCE [LARGE SCALE GENOMIC DNA]</scope>
    <source>
        <strain evidence="20">Taebaek</strain>
    </source>
</reference>
<evidence type="ECO:0000256" key="10">
    <source>
        <dbReference type="ARBA" id="ARBA00022801"/>
    </source>
</evidence>
<evidence type="ECO:0000256" key="17">
    <source>
        <dbReference type="SAM" id="MobiDB-lite"/>
    </source>
</evidence>
<evidence type="ECO:0000256" key="6">
    <source>
        <dbReference type="ARBA" id="ARBA00022670"/>
    </source>
</evidence>
<keyword evidence="8" id="KW-0479">Metal-binding</keyword>
<comment type="cofactor">
    <cofactor evidence="1">
        <name>Zn(2+)</name>
        <dbReference type="ChEBI" id="CHEBI:29105"/>
    </cofactor>
</comment>
<evidence type="ECO:0000256" key="16">
    <source>
        <dbReference type="ARBA" id="ARBA00023136"/>
    </source>
</evidence>
<dbReference type="Proteomes" id="UP001620645">
    <property type="component" value="Unassembled WGS sequence"/>
</dbReference>
<dbReference type="GO" id="GO:0005739">
    <property type="term" value="C:mitochondrion"/>
    <property type="evidence" value="ECO:0007669"/>
    <property type="project" value="UniProtKB-SubCell"/>
</dbReference>
<evidence type="ECO:0000256" key="3">
    <source>
        <dbReference type="ARBA" id="ARBA00004173"/>
    </source>
</evidence>
<evidence type="ECO:0000256" key="18">
    <source>
        <dbReference type="SAM" id="Phobius"/>
    </source>
</evidence>
<evidence type="ECO:0000256" key="14">
    <source>
        <dbReference type="ARBA" id="ARBA00022989"/>
    </source>
</evidence>
<evidence type="ECO:0000259" key="19">
    <source>
        <dbReference type="SMART" id="SM00382"/>
    </source>
</evidence>
<comment type="subcellular location">
    <subcellularLocation>
        <location evidence="2">Membrane</location>
        <topology evidence="2">Multi-pass membrane protein</topology>
    </subcellularLocation>
    <subcellularLocation>
        <location evidence="3">Mitochondrion</location>
    </subcellularLocation>
</comment>
<keyword evidence="11" id="KW-0862">Zinc</keyword>
<dbReference type="InterPro" id="IPR003593">
    <property type="entry name" value="AAA+_ATPase"/>
</dbReference>
<evidence type="ECO:0000313" key="21">
    <source>
        <dbReference type="Proteomes" id="UP001620645"/>
    </source>
</evidence>
<dbReference type="InterPro" id="IPR005936">
    <property type="entry name" value="FtsH"/>
</dbReference>
<evidence type="ECO:0000256" key="15">
    <source>
        <dbReference type="ARBA" id="ARBA00023049"/>
    </source>
</evidence>
<dbReference type="FunFam" id="1.10.8.60:FF:000019">
    <property type="entry name" value="AFG3-like AAA ATPase 2"/>
    <property type="match status" value="1"/>
</dbReference>
<evidence type="ECO:0000256" key="11">
    <source>
        <dbReference type="ARBA" id="ARBA00022833"/>
    </source>
</evidence>
<keyword evidence="21" id="KW-1185">Reference proteome</keyword>
<feature type="compositionally biased region" description="Basic and acidic residues" evidence="17">
    <location>
        <begin position="92"/>
        <end position="104"/>
    </location>
</feature>
<feature type="compositionally biased region" description="Basic and acidic residues" evidence="17">
    <location>
        <begin position="170"/>
        <end position="181"/>
    </location>
</feature>
<feature type="domain" description="AAA+ ATPase" evidence="19">
    <location>
        <begin position="424"/>
        <end position="561"/>
    </location>
</feature>
<evidence type="ECO:0000256" key="8">
    <source>
        <dbReference type="ARBA" id="ARBA00022723"/>
    </source>
</evidence>
<dbReference type="AlphaFoldDB" id="A0ABD2KHA7"/>
<sequence>MLFLSKRNIRNAPNFAGKLKGRELTYFITLSKMNRIVEIFNRIVRLSPHCVCQTTELLSERFLSTSFLLLQKRSTPKPTGPVRRVPAVSIGSDERQKHSERTAGKGDGTNGFWQPWNASDDYSEIKKHLLRPPKDFSELREIIRKDIERMAQTKEENVKKRKGPTKGKKQMTDEQKEAREEEGQEEDESRRNRMIKRMFFVFCLTFPFFVIHYWLKQRSDSLLLPNDPNSYLAVLNQVTWSDFIERIVPTGTVSNVHLKVSRGPERRISKKALVTVMPGARWPDGKMLPRMFFVNVPDIGRVEQEIRKAEVDAGLAPEHWSNIQWMQPGPMSLIIPSLVILALFVLPLVFLGRMMTGSKMGNFSESISSMMGHRLRIYDPALKDGKLKIKFRDVAGLHEAKVEVSEFVDYLRRPNKYTRLGARLPKGALLTGPPGCGKTLLAKALAAESSVPFININGTEFVEMIGGLGASRIRQLFKAAKSRSPCIIYIDEIDAIGRKRNSGHGNDEQEHTLNQLLVEMDGMDTAKGIVVIGSTNRPDMLDKALLRPGRFDRNVSVDLPTLIERRELFDLYLRKIKKDNRLTGISHRLAQLTPGFSGADIANVINEAAIHAATIQKKMVEIEDVDYALEKILAGPEKRSKVLVKEEREIVAYHESGHALVGWLLEHTEALLKVTIIPRTSAALGFAQYSPKDRKLFTREELIDRICMMLGGRAAENVTFGRITTGAQNDLEKVTKQAQAMVKMYGMSDVLGPISFTPEPGVDPQSVQFQPKPYSKKLGNIIDQEVSRLVSDAYFVTEKLLRENRNMLEMLARALLERETLSYDDVKKLIGPPKFGNKNVVDLADDVLPDLTKNG</sequence>
<dbReference type="GO" id="GO:0008237">
    <property type="term" value="F:metallopeptidase activity"/>
    <property type="evidence" value="ECO:0007669"/>
    <property type="project" value="UniProtKB-KW"/>
</dbReference>
<feature type="transmembrane region" description="Helical" evidence="18">
    <location>
        <begin position="333"/>
        <end position="351"/>
    </location>
</feature>
<gene>
    <name evidence="20" type="ORF">niasHS_003712</name>
</gene>
<dbReference type="Gene3D" id="3.40.50.300">
    <property type="entry name" value="P-loop containing nucleotide triphosphate hydrolases"/>
    <property type="match status" value="1"/>
</dbReference>
<dbReference type="CDD" id="cd19501">
    <property type="entry name" value="RecA-like_FtsH"/>
    <property type="match status" value="1"/>
</dbReference>
<dbReference type="PANTHER" id="PTHR43655:SF8">
    <property type="entry name" value="PARAPLEGIN"/>
    <property type="match status" value="1"/>
</dbReference>
<dbReference type="GO" id="GO:0051604">
    <property type="term" value="P:protein maturation"/>
    <property type="evidence" value="ECO:0007669"/>
    <property type="project" value="UniProtKB-ARBA"/>
</dbReference>
<dbReference type="InterPro" id="IPR041569">
    <property type="entry name" value="AAA_lid_3"/>
</dbReference>
<dbReference type="InterPro" id="IPR000642">
    <property type="entry name" value="Peptidase_M41"/>
</dbReference>
<dbReference type="Pfam" id="PF17862">
    <property type="entry name" value="AAA_lid_3"/>
    <property type="match status" value="1"/>
</dbReference>
<dbReference type="GO" id="GO:0016020">
    <property type="term" value="C:membrane"/>
    <property type="evidence" value="ECO:0007669"/>
    <property type="project" value="UniProtKB-SubCell"/>
</dbReference>
<dbReference type="Gene3D" id="1.20.58.760">
    <property type="entry name" value="Peptidase M41"/>
    <property type="match status" value="1"/>
</dbReference>
<evidence type="ECO:0000256" key="12">
    <source>
        <dbReference type="ARBA" id="ARBA00022840"/>
    </source>
</evidence>
<proteinExistence type="inferred from homology"/>
<keyword evidence="6" id="KW-0645">Protease</keyword>
<evidence type="ECO:0000256" key="4">
    <source>
        <dbReference type="ARBA" id="ARBA00010044"/>
    </source>
</evidence>
<keyword evidence="13" id="KW-0809">Transit peptide</keyword>
<dbReference type="InterPro" id="IPR003959">
    <property type="entry name" value="ATPase_AAA_core"/>
</dbReference>
<dbReference type="Gene3D" id="1.10.8.60">
    <property type="match status" value="1"/>
</dbReference>
<dbReference type="GO" id="GO:0006508">
    <property type="term" value="P:proteolysis"/>
    <property type="evidence" value="ECO:0007669"/>
    <property type="project" value="UniProtKB-KW"/>
</dbReference>
<evidence type="ECO:0000256" key="5">
    <source>
        <dbReference type="ARBA" id="ARBA00010550"/>
    </source>
</evidence>
<name>A0ABD2KHA7_HETSC</name>
<dbReference type="EMBL" id="JBICCN010000026">
    <property type="protein sequence ID" value="KAL3102303.1"/>
    <property type="molecule type" value="Genomic_DNA"/>
</dbReference>
<keyword evidence="9" id="KW-0547">Nucleotide-binding</keyword>
<dbReference type="SUPFAM" id="SSF140990">
    <property type="entry name" value="FtsH protease domain-like"/>
    <property type="match status" value="1"/>
</dbReference>
<dbReference type="Pfam" id="PF00004">
    <property type="entry name" value="AAA"/>
    <property type="match status" value="1"/>
</dbReference>
<evidence type="ECO:0000313" key="20">
    <source>
        <dbReference type="EMBL" id="KAL3102303.1"/>
    </source>
</evidence>
<accession>A0ABD2KHA7</accession>
<keyword evidence="10" id="KW-0378">Hydrolase</keyword>
<feature type="region of interest" description="Disordered" evidence="17">
    <location>
        <begin position="153"/>
        <end position="189"/>
    </location>
</feature>
<comment type="caution">
    <text evidence="20">The sequence shown here is derived from an EMBL/GenBank/DDBJ whole genome shotgun (WGS) entry which is preliminary data.</text>
</comment>